<dbReference type="Proteomes" id="UP001141552">
    <property type="component" value="Unassembled WGS sequence"/>
</dbReference>
<evidence type="ECO:0008006" key="3">
    <source>
        <dbReference type="Google" id="ProtNLM"/>
    </source>
</evidence>
<dbReference type="PANTHER" id="PTHR31286">
    <property type="entry name" value="GLYCINE-RICH CELL WALL STRUCTURAL PROTEIN 1.8-LIKE"/>
    <property type="match status" value="1"/>
</dbReference>
<keyword evidence="2" id="KW-1185">Reference proteome</keyword>
<proteinExistence type="predicted"/>
<gene>
    <name evidence="1" type="ORF">Tsubulata_012941</name>
</gene>
<dbReference type="OrthoDB" id="1720039at2759"/>
<sequence>MDALTNGPWIVFDHFLTVEPWIPQFNPATHKIKTVVAWVQIPDLSYEYYDRRLLQTVCSMNGRLIKIDPRSHSGSLCASGS</sequence>
<evidence type="ECO:0000313" key="2">
    <source>
        <dbReference type="Proteomes" id="UP001141552"/>
    </source>
</evidence>
<accession>A0A9Q0JPF6</accession>
<comment type="caution">
    <text evidence="1">The sequence shown here is derived from an EMBL/GenBank/DDBJ whole genome shotgun (WGS) entry which is preliminary data.</text>
</comment>
<organism evidence="1 2">
    <name type="scientific">Turnera subulata</name>
    <dbReference type="NCBI Taxonomy" id="218843"/>
    <lineage>
        <taxon>Eukaryota</taxon>
        <taxon>Viridiplantae</taxon>
        <taxon>Streptophyta</taxon>
        <taxon>Embryophyta</taxon>
        <taxon>Tracheophyta</taxon>
        <taxon>Spermatophyta</taxon>
        <taxon>Magnoliopsida</taxon>
        <taxon>eudicotyledons</taxon>
        <taxon>Gunneridae</taxon>
        <taxon>Pentapetalae</taxon>
        <taxon>rosids</taxon>
        <taxon>fabids</taxon>
        <taxon>Malpighiales</taxon>
        <taxon>Passifloraceae</taxon>
        <taxon>Turnera</taxon>
    </lineage>
</organism>
<reference evidence="1" key="1">
    <citation type="submission" date="2022-02" db="EMBL/GenBank/DDBJ databases">
        <authorList>
            <person name="Henning P.M."/>
            <person name="McCubbin A.G."/>
            <person name="Shore J.S."/>
        </authorList>
    </citation>
    <scope>NUCLEOTIDE SEQUENCE</scope>
    <source>
        <strain evidence="1">F60SS</strain>
        <tissue evidence="1">Leaves</tissue>
    </source>
</reference>
<dbReference type="InterPro" id="IPR040256">
    <property type="entry name" value="At4g02000-like"/>
</dbReference>
<dbReference type="EMBL" id="JAKUCV010000660">
    <property type="protein sequence ID" value="KAJ4849253.1"/>
    <property type="molecule type" value="Genomic_DNA"/>
</dbReference>
<protein>
    <recommendedName>
        <fullName evidence="3">DUF4283 domain-containing protein</fullName>
    </recommendedName>
</protein>
<dbReference type="PANTHER" id="PTHR31286:SF99">
    <property type="entry name" value="DUF4283 DOMAIN-CONTAINING PROTEIN"/>
    <property type="match status" value="1"/>
</dbReference>
<evidence type="ECO:0000313" key="1">
    <source>
        <dbReference type="EMBL" id="KAJ4849253.1"/>
    </source>
</evidence>
<name>A0A9Q0JPF6_9ROSI</name>
<dbReference type="AlphaFoldDB" id="A0A9Q0JPF6"/>
<reference evidence="1" key="2">
    <citation type="journal article" date="2023" name="Plants (Basel)">
        <title>Annotation of the Turnera subulata (Passifloraceae) Draft Genome Reveals the S-Locus Evolved after the Divergence of Turneroideae from Passifloroideae in a Stepwise Manner.</title>
        <authorList>
            <person name="Henning P.M."/>
            <person name="Roalson E.H."/>
            <person name="Mir W."/>
            <person name="McCubbin A.G."/>
            <person name="Shore J.S."/>
        </authorList>
    </citation>
    <scope>NUCLEOTIDE SEQUENCE</scope>
    <source>
        <strain evidence="1">F60SS</strain>
    </source>
</reference>